<reference evidence="10" key="1">
    <citation type="journal article" date="2019" name="Int. J. Syst. Evol. Microbiol.">
        <title>The Global Catalogue of Microorganisms (GCM) 10K type strain sequencing project: providing services to taxonomists for standard genome sequencing and annotation.</title>
        <authorList>
            <consortium name="The Broad Institute Genomics Platform"/>
            <consortium name="The Broad Institute Genome Sequencing Center for Infectious Disease"/>
            <person name="Wu L."/>
            <person name="Ma J."/>
        </authorList>
    </citation>
    <scope>NUCLEOTIDE SEQUENCE [LARGE SCALE GENOMIC DNA]</scope>
    <source>
        <strain evidence="10">CGMCC 4.7181</strain>
    </source>
</reference>
<evidence type="ECO:0000259" key="8">
    <source>
        <dbReference type="SMART" id="SM00849"/>
    </source>
</evidence>
<feature type="transmembrane region" description="Helical" evidence="7">
    <location>
        <begin position="479"/>
        <end position="500"/>
    </location>
</feature>
<evidence type="ECO:0000256" key="1">
    <source>
        <dbReference type="ARBA" id="ARBA00004651"/>
    </source>
</evidence>
<feature type="transmembrane region" description="Helical" evidence="7">
    <location>
        <begin position="53"/>
        <end position="75"/>
    </location>
</feature>
<feature type="domain" description="Metallo-beta-lactamase" evidence="8">
    <location>
        <begin position="515"/>
        <end position="708"/>
    </location>
</feature>
<dbReference type="RefSeq" id="WP_373286277.1">
    <property type="nucleotide sequence ID" value="NZ_BMMQ01000001.1"/>
</dbReference>
<evidence type="ECO:0000256" key="2">
    <source>
        <dbReference type="ARBA" id="ARBA00022475"/>
    </source>
</evidence>
<keyword evidence="2" id="KW-1003">Cell membrane</keyword>
<keyword evidence="10" id="KW-1185">Reference proteome</keyword>
<evidence type="ECO:0000256" key="6">
    <source>
        <dbReference type="SAM" id="MobiDB-lite"/>
    </source>
</evidence>
<sequence>MIRDLRLVPVALATWATALAVVLWPPIAGTAAVVVWCAAGALLVAAFLTRRGVLALAAVACAAAAVAASGVWLALPARATVAEALDGPVRDLVVHVTTKVEPTIGGVRFSGSATIDGATATIAVRLTGDAPDGLDLGARVTITGGGKPADAGEPAVATIFARSADVVERPPHVFGVASALRRGFVDDVVRGLPDPGGGLLPGLSVGETSAVSDELDAQMKASSLSHLTAVSGSNCSLVVGLAYAGCALCRLGRRTRIAVAGIVLAGFVVLVTPEASVIRAAAMSAIAMFALLLGRRGAGTAVLALAVTALIAADPWLATSFGFLLSAAATGALLLLAEPLARGLGRWIPRALALGIAVPLAAQLVCGPIIVLFAPEVALYGVVANMIAGPAAPIATVLGLLACLAQPIPPLALGAAAIAWLPAAWVAQTAATFAALPAARLGWGEGWLGFLLLALVGASCVVVICRVRPVWFRKACGGALALIVGAGAGSVALAGVAGPLTAPRGWSIALCDVGQGDAVLLRSAGRTAVVDTGPDAAAFERCLARLGVDEIDLAFLTHFDADHVTGVPALEGRARTIIHGPVSEQGDLDEARAVTSDVREGFAGHSGVLGDARWRILWPRAGSRAFEPGNDTSLVIHISGPDLPSTLLLGDLGEDAQQLLASASELGPVDVVKVSHHGSRDQSPALYAAISPRIALIGVGENDYGHPHPDLLATLARSGAAVARSDTDGLALVSIGSGDLTLWREHPPSAASARGARTPHNRRACDPRGAQRSRPPPRPKRRHGSRRALRRARRPRVPPPTESLRLRSTPTRAHRG</sequence>
<dbReference type="SUPFAM" id="SSF56281">
    <property type="entry name" value="Metallo-hydrolase/oxidoreductase"/>
    <property type="match status" value="1"/>
</dbReference>
<accession>A0ABQ2MX52</accession>
<dbReference type="NCBIfam" id="TIGR00360">
    <property type="entry name" value="ComEC_N-term"/>
    <property type="match status" value="1"/>
</dbReference>
<protein>
    <submittedName>
        <fullName evidence="9">Membrane protein</fullName>
    </submittedName>
</protein>
<feature type="compositionally biased region" description="Polar residues" evidence="6">
    <location>
        <begin position="806"/>
        <end position="816"/>
    </location>
</feature>
<dbReference type="CDD" id="cd07731">
    <property type="entry name" value="ComA-like_MBL-fold"/>
    <property type="match status" value="1"/>
</dbReference>
<dbReference type="PANTHER" id="PTHR30619">
    <property type="entry name" value="DNA INTERNALIZATION/COMPETENCE PROTEIN COMEC/REC2"/>
    <property type="match status" value="1"/>
</dbReference>
<dbReference type="InterPro" id="IPR035681">
    <property type="entry name" value="ComA-like_MBL"/>
</dbReference>
<dbReference type="InterPro" id="IPR052159">
    <property type="entry name" value="Competence_DNA_uptake"/>
</dbReference>
<feature type="region of interest" description="Disordered" evidence="6">
    <location>
        <begin position="741"/>
        <end position="816"/>
    </location>
</feature>
<proteinExistence type="predicted"/>
<dbReference type="PROSITE" id="PS51318">
    <property type="entry name" value="TAT"/>
    <property type="match status" value="1"/>
</dbReference>
<comment type="caution">
    <text evidence="9">The sequence shown here is derived from an EMBL/GenBank/DDBJ whole genome shotgun (WGS) entry which is preliminary data.</text>
</comment>
<dbReference type="Pfam" id="PF00753">
    <property type="entry name" value="Lactamase_B"/>
    <property type="match status" value="1"/>
</dbReference>
<evidence type="ECO:0000313" key="10">
    <source>
        <dbReference type="Proteomes" id="UP000638043"/>
    </source>
</evidence>
<feature type="transmembrane region" description="Helical" evidence="7">
    <location>
        <begin position="379"/>
        <end position="404"/>
    </location>
</feature>
<gene>
    <name evidence="9" type="ORF">GCM10010910_05170</name>
</gene>
<keyword evidence="3 7" id="KW-0812">Transmembrane</keyword>
<feature type="transmembrane region" description="Helical" evidence="7">
    <location>
        <begin position="30"/>
        <end position="48"/>
    </location>
</feature>
<dbReference type="Gene3D" id="3.60.15.10">
    <property type="entry name" value="Ribonuclease Z/Hydroxyacylglutathione hydrolase-like"/>
    <property type="match status" value="1"/>
</dbReference>
<feature type="transmembrane region" description="Helical" evidence="7">
    <location>
        <begin position="352"/>
        <end position="373"/>
    </location>
</feature>
<evidence type="ECO:0000256" key="4">
    <source>
        <dbReference type="ARBA" id="ARBA00022989"/>
    </source>
</evidence>
<dbReference type="InterPro" id="IPR006311">
    <property type="entry name" value="TAT_signal"/>
</dbReference>
<organism evidence="9 10">
    <name type="scientific">Microbacterium nanhaiense</name>
    <dbReference type="NCBI Taxonomy" id="1301026"/>
    <lineage>
        <taxon>Bacteria</taxon>
        <taxon>Bacillati</taxon>
        <taxon>Actinomycetota</taxon>
        <taxon>Actinomycetes</taxon>
        <taxon>Micrococcales</taxon>
        <taxon>Microbacteriaceae</taxon>
        <taxon>Microbacterium</taxon>
    </lineage>
</organism>
<dbReference type="Proteomes" id="UP000638043">
    <property type="component" value="Unassembled WGS sequence"/>
</dbReference>
<evidence type="ECO:0000256" key="5">
    <source>
        <dbReference type="ARBA" id="ARBA00023136"/>
    </source>
</evidence>
<evidence type="ECO:0000256" key="3">
    <source>
        <dbReference type="ARBA" id="ARBA00022692"/>
    </source>
</evidence>
<keyword evidence="5 7" id="KW-0472">Membrane</keyword>
<dbReference type="SMART" id="SM00849">
    <property type="entry name" value="Lactamase_B"/>
    <property type="match status" value="1"/>
</dbReference>
<dbReference type="EMBL" id="BMMQ01000001">
    <property type="protein sequence ID" value="GGO60245.1"/>
    <property type="molecule type" value="Genomic_DNA"/>
</dbReference>
<dbReference type="InterPro" id="IPR001279">
    <property type="entry name" value="Metallo-B-lactamas"/>
</dbReference>
<evidence type="ECO:0000256" key="7">
    <source>
        <dbReference type="SAM" id="Phobius"/>
    </source>
</evidence>
<feature type="transmembrane region" description="Helical" evidence="7">
    <location>
        <begin position="323"/>
        <end position="340"/>
    </location>
</feature>
<comment type="subcellular location">
    <subcellularLocation>
        <location evidence="1">Cell membrane</location>
        <topology evidence="1">Multi-pass membrane protein</topology>
    </subcellularLocation>
</comment>
<dbReference type="InterPro" id="IPR004477">
    <property type="entry name" value="ComEC_N"/>
</dbReference>
<name>A0ABQ2MX52_9MICO</name>
<dbReference type="InterPro" id="IPR036866">
    <property type="entry name" value="RibonucZ/Hydroxyglut_hydro"/>
</dbReference>
<keyword evidence="4 7" id="KW-1133">Transmembrane helix</keyword>
<feature type="compositionally biased region" description="Basic residues" evidence="6">
    <location>
        <begin position="775"/>
        <end position="796"/>
    </location>
</feature>
<feature type="transmembrane region" description="Helical" evidence="7">
    <location>
        <begin position="411"/>
        <end position="435"/>
    </location>
</feature>
<feature type="transmembrane region" description="Helical" evidence="7">
    <location>
        <begin position="447"/>
        <end position="467"/>
    </location>
</feature>
<dbReference type="PANTHER" id="PTHR30619:SF1">
    <property type="entry name" value="RECOMBINATION PROTEIN 2"/>
    <property type="match status" value="1"/>
</dbReference>
<dbReference type="Pfam" id="PF03772">
    <property type="entry name" value="Competence"/>
    <property type="match status" value="1"/>
</dbReference>
<feature type="transmembrane region" description="Helical" evidence="7">
    <location>
        <begin position="255"/>
        <end position="271"/>
    </location>
</feature>
<evidence type="ECO:0000313" key="9">
    <source>
        <dbReference type="EMBL" id="GGO60245.1"/>
    </source>
</evidence>